<dbReference type="Pfam" id="PF01730">
    <property type="entry name" value="UreF"/>
    <property type="match status" value="1"/>
</dbReference>
<name>A0A0B6ZJN1_9EUPU</name>
<dbReference type="HAMAP" id="MF_01385">
    <property type="entry name" value="UreF"/>
    <property type="match status" value="1"/>
</dbReference>
<dbReference type="EMBL" id="HACG01021742">
    <property type="protein sequence ID" value="CEK68607.1"/>
    <property type="molecule type" value="Transcribed_RNA"/>
</dbReference>
<evidence type="ECO:0000256" key="2">
    <source>
        <dbReference type="ARBA" id="ARBA00023186"/>
    </source>
</evidence>
<proteinExistence type="inferred from homology"/>
<evidence type="ECO:0000313" key="4">
    <source>
        <dbReference type="EMBL" id="CEK68607.1"/>
    </source>
</evidence>
<evidence type="ECO:0000256" key="3">
    <source>
        <dbReference type="ARBA" id="ARBA00046339"/>
    </source>
</evidence>
<evidence type="ECO:0008006" key="5">
    <source>
        <dbReference type="Google" id="ProtNLM"/>
    </source>
</evidence>
<protein>
    <recommendedName>
        <fullName evidence="5">Urease accessory protein UreF</fullName>
    </recommendedName>
</protein>
<sequence>MDVNLMIPLLQLVDSAYPTGGYSHSLGLEAFIQHYGIGRTVPGIGKTVQDHKTLVHAFVCILENSGSLSLPFVAAAHSVVSSDQIVRDVQTGNHTLIELDEMCESCTSNHIARRASIRQGKSFLEVSCFTCKNLADEFKSSVVDLPHCHLAVVYGCILAGLGLDVNSTMASFMYCVVRSVIATAVRLDVLGSMEGQRVQHDLQQLIPDIIDRNRSRSVDAACMKFPVIDILQNTQDTLFCKLFYS</sequence>
<reference evidence="4" key="1">
    <citation type="submission" date="2014-12" db="EMBL/GenBank/DDBJ databases">
        <title>Insight into the proteome of Arion vulgaris.</title>
        <authorList>
            <person name="Aradska J."/>
            <person name="Bulat T."/>
            <person name="Smidak R."/>
            <person name="Sarate P."/>
            <person name="Gangsoo J."/>
            <person name="Sialana F."/>
            <person name="Bilban M."/>
            <person name="Lubec G."/>
        </authorList>
    </citation>
    <scope>NUCLEOTIDE SEQUENCE</scope>
    <source>
        <tissue evidence="4">Skin</tissue>
    </source>
</reference>
<comment type="similarity">
    <text evidence="3">Belongs to the UreF family.</text>
</comment>
<gene>
    <name evidence="4" type="primary">ORF66955</name>
</gene>
<dbReference type="GO" id="GO:0016151">
    <property type="term" value="F:nickel cation binding"/>
    <property type="evidence" value="ECO:0007669"/>
    <property type="project" value="InterPro"/>
</dbReference>
<evidence type="ECO:0000256" key="1">
    <source>
        <dbReference type="ARBA" id="ARBA00022988"/>
    </source>
</evidence>
<keyword evidence="2" id="KW-0143">Chaperone</keyword>
<dbReference type="InterPro" id="IPR002639">
    <property type="entry name" value="UreF"/>
</dbReference>
<dbReference type="PIRSF" id="PIRSF009467">
    <property type="entry name" value="Ureas_acces_UreF"/>
    <property type="match status" value="1"/>
</dbReference>
<dbReference type="PANTHER" id="PTHR33620">
    <property type="entry name" value="UREASE ACCESSORY PROTEIN F"/>
    <property type="match status" value="1"/>
</dbReference>
<dbReference type="PANTHER" id="PTHR33620:SF1">
    <property type="entry name" value="UREASE ACCESSORY PROTEIN F"/>
    <property type="match status" value="1"/>
</dbReference>
<organism evidence="4">
    <name type="scientific">Arion vulgaris</name>
    <dbReference type="NCBI Taxonomy" id="1028688"/>
    <lineage>
        <taxon>Eukaryota</taxon>
        <taxon>Metazoa</taxon>
        <taxon>Spiralia</taxon>
        <taxon>Lophotrochozoa</taxon>
        <taxon>Mollusca</taxon>
        <taxon>Gastropoda</taxon>
        <taxon>Heterobranchia</taxon>
        <taxon>Euthyneura</taxon>
        <taxon>Panpulmonata</taxon>
        <taxon>Eupulmonata</taxon>
        <taxon>Stylommatophora</taxon>
        <taxon>Helicina</taxon>
        <taxon>Arionoidea</taxon>
        <taxon>Arionidae</taxon>
        <taxon>Arion</taxon>
    </lineage>
</organism>
<accession>A0A0B6ZJN1</accession>
<dbReference type="Gene3D" id="1.10.4190.10">
    <property type="entry name" value="Urease accessory protein UreF"/>
    <property type="match status" value="1"/>
</dbReference>
<dbReference type="InterPro" id="IPR038277">
    <property type="entry name" value="UreF_sf"/>
</dbReference>
<dbReference type="AlphaFoldDB" id="A0A0B6ZJN1"/>
<keyword evidence="1" id="KW-0996">Nickel insertion</keyword>